<dbReference type="AlphaFoldDB" id="A0A9P8RIT3"/>
<dbReference type="RefSeq" id="XP_045953332.1">
    <property type="nucleotide sequence ID" value="XM_046108141.1"/>
</dbReference>
<accession>A0A9P8RIT3</accession>
<dbReference type="OrthoDB" id="4777547at2759"/>
<gene>
    <name evidence="1" type="ORF">BKA67DRAFT_663200</name>
</gene>
<dbReference type="Proteomes" id="UP000758603">
    <property type="component" value="Unassembled WGS sequence"/>
</dbReference>
<sequence>MPRSSSSRAQAKAWRLASRRIPPIQITNVLPGGSGVLTTTPRSPIEIPGLRDVNVSKYTSWHYSQVDDEVLKAQFRRCGTLTLEEGYDLEQLHEEQNFQFLVDGGVKVGVAKRFIRDIPKWAKEHVG</sequence>
<dbReference type="GeneID" id="70137032"/>
<keyword evidence="2" id="KW-1185">Reference proteome</keyword>
<dbReference type="EMBL" id="JAGPXC010000009">
    <property type="protein sequence ID" value="KAH6646818.1"/>
    <property type="molecule type" value="Genomic_DNA"/>
</dbReference>
<organism evidence="1 2">
    <name type="scientific">Truncatella angustata</name>
    <dbReference type="NCBI Taxonomy" id="152316"/>
    <lineage>
        <taxon>Eukaryota</taxon>
        <taxon>Fungi</taxon>
        <taxon>Dikarya</taxon>
        <taxon>Ascomycota</taxon>
        <taxon>Pezizomycotina</taxon>
        <taxon>Sordariomycetes</taxon>
        <taxon>Xylariomycetidae</taxon>
        <taxon>Amphisphaeriales</taxon>
        <taxon>Sporocadaceae</taxon>
        <taxon>Truncatella</taxon>
    </lineage>
</organism>
<protein>
    <submittedName>
        <fullName evidence="1">Uncharacterized protein</fullName>
    </submittedName>
</protein>
<comment type="caution">
    <text evidence="1">The sequence shown here is derived from an EMBL/GenBank/DDBJ whole genome shotgun (WGS) entry which is preliminary data.</text>
</comment>
<reference evidence="1" key="1">
    <citation type="journal article" date="2021" name="Nat. Commun.">
        <title>Genetic determinants of endophytism in the Arabidopsis root mycobiome.</title>
        <authorList>
            <person name="Mesny F."/>
            <person name="Miyauchi S."/>
            <person name="Thiergart T."/>
            <person name="Pickel B."/>
            <person name="Atanasova L."/>
            <person name="Karlsson M."/>
            <person name="Huettel B."/>
            <person name="Barry K.W."/>
            <person name="Haridas S."/>
            <person name="Chen C."/>
            <person name="Bauer D."/>
            <person name="Andreopoulos W."/>
            <person name="Pangilinan J."/>
            <person name="LaButti K."/>
            <person name="Riley R."/>
            <person name="Lipzen A."/>
            <person name="Clum A."/>
            <person name="Drula E."/>
            <person name="Henrissat B."/>
            <person name="Kohler A."/>
            <person name="Grigoriev I.V."/>
            <person name="Martin F.M."/>
            <person name="Hacquard S."/>
        </authorList>
    </citation>
    <scope>NUCLEOTIDE SEQUENCE</scope>
    <source>
        <strain evidence="1">MPI-SDFR-AT-0073</strain>
    </source>
</reference>
<name>A0A9P8RIT3_9PEZI</name>
<proteinExistence type="predicted"/>
<evidence type="ECO:0000313" key="2">
    <source>
        <dbReference type="Proteomes" id="UP000758603"/>
    </source>
</evidence>
<evidence type="ECO:0000313" key="1">
    <source>
        <dbReference type="EMBL" id="KAH6646818.1"/>
    </source>
</evidence>